<protein>
    <submittedName>
        <fullName evidence="2">Uncharacterized protein</fullName>
    </submittedName>
</protein>
<keyword evidence="3" id="KW-1185">Reference proteome</keyword>
<evidence type="ECO:0000313" key="2">
    <source>
        <dbReference type="EMBL" id="KAL2621476.1"/>
    </source>
</evidence>
<evidence type="ECO:0000313" key="3">
    <source>
        <dbReference type="Proteomes" id="UP001605036"/>
    </source>
</evidence>
<organism evidence="2 3">
    <name type="scientific">Riccia fluitans</name>
    <dbReference type="NCBI Taxonomy" id="41844"/>
    <lineage>
        <taxon>Eukaryota</taxon>
        <taxon>Viridiplantae</taxon>
        <taxon>Streptophyta</taxon>
        <taxon>Embryophyta</taxon>
        <taxon>Marchantiophyta</taxon>
        <taxon>Marchantiopsida</taxon>
        <taxon>Marchantiidae</taxon>
        <taxon>Marchantiales</taxon>
        <taxon>Ricciaceae</taxon>
        <taxon>Riccia</taxon>
    </lineage>
</organism>
<feature type="region of interest" description="Disordered" evidence="1">
    <location>
        <begin position="45"/>
        <end position="83"/>
    </location>
</feature>
<feature type="compositionally biased region" description="Basic and acidic residues" evidence="1">
    <location>
        <begin position="71"/>
        <end position="83"/>
    </location>
</feature>
<proteinExistence type="predicted"/>
<reference evidence="2 3" key="1">
    <citation type="submission" date="2024-09" db="EMBL/GenBank/DDBJ databases">
        <title>Chromosome-scale assembly of Riccia fluitans.</title>
        <authorList>
            <person name="Paukszto L."/>
            <person name="Sawicki J."/>
            <person name="Karawczyk K."/>
            <person name="Piernik-Szablinska J."/>
            <person name="Szczecinska M."/>
            <person name="Mazdziarz M."/>
        </authorList>
    </citation>
    <scope>NUCLEOTIDE SEQUENCE [LARGE SCALE GENOMIC DNA]</scope>
    <source>
        <strain evidence="2">Rf_01</strain>
        <tissue evidence="2">Aerial parts of the thallus</tissue>
    </source>
</reference>
<gene>
    <name evidence="2" type="ORF">R1flu_001681</name>
</gene>
<comment type="caution">
    <text evidence="2">The sequence shown here is derived from an EMBL/GenBank/DDBJ whole genome shotgun (WGS) entry which is preliminary data.</text>
</comment>
<dbReference type="EMBL" id="JBHFFA010000006">
    <property type="protein sequence ID" value="KAL2621476.1"/>
    <property type="molecule type" value="Genomic_DNA"/>
</dbReference>
<accession>A0ABD1Y3Z3</accession>
<evidence type="ECO:0000256" key="1">
    <source>
        <dbReference type="SAM" id="MobiDB-lite"/>
    </source>
</evidence>
<sequence length="83" mass="9010">MSSQRYTGLGLATRAAADSCLVRNYLQKKYSGGFSGMLQTLSTEAELMPSPPSSSNQNLTISPQALSILQRGREEEPAREMLS</sequence>
<name>A0ABD1Y3Z3_9MARC</name>
<dbReference type="Proteomes" id="UP001605036">
    <property type="component" value="Unassembled WGS sequence"/>
</dbReference>
<dbReference type="AlphaFoldDB" id="A0ABD1Y3Z3"/>
<feature type="compositionally biased region" description="Polar residues" evidence="1">
    <location>
        <begin position="53"/>
        <end position="67"/>
    </location>
</feature>